<organism evidence="3 4">
    <name type="scientific">Aspergillus novofumigatus (strain IBT 16806)</name>
    <dbReference type="NCBI Taxonomy" id="1392255"/>
    <lineage>
        <taxon>Eukaryota</taxon>
        <taxon>Fungi</taxon>
        <taxon>Dikarya</taxon>
        <taxon>Ascomycota</taxon>
        <taxon>Pezizomycotina</taxon>
        <taxon>Eurotiomycetes</taxon>
        <taxon>Eurotiomycetidae</taxon>
        <taxon>Eurotiales</taxon>
        <taxon>Aspergillaceae</taxon>
        <taxon>Aspergillus</taxon>
        <taxon>Aspergillus subgen. Fumigati</taxon>
    </lineage>
</organism>
<gene>
    <name evidence="3" type="ORF">P174DRAFT_433534</name>
</gene>
<feature type="region of interest" description="Disordered" evidence="1">
    <location>
        <begin position="126"/>
        <end position="180"/>
    </location>
</feature>
<evidence type="ECO:0000313" key="4">
    <source>
        <dbReference type="Proteomes" id="UP000234474"/>
    </source>
</evidence>
<accession>A0A2I1C3G1</accession>
<feature type="chain" id="PRO_5014186342" description="GPI anchored protein" evidence="2">
    <location>
        <begin position="25"/>
        <end position="204"/>
    </location>
</feature>
<sequence>MTSTVSLKAVFCFAVCYLATLSSGVGLIGDLKAVDENLNMRDSNVEKAVVPLKLKYLPRAGIKLSALTMPTASVLVICPCADTPSYVDTVTLTVTETVCELSSTTLPKPSTTIWIPAIPTMVTTASMPTSQTSVSTSESSTTSSVDQTTSHSTSSTSSSGASTPVSSSSEPPFAPPLSDSATGQGKIHFALLVWSLVMTGFMNV</sequence>
<dbReference type="RefSeq" id="XP_024680733.1">
    <property type="nucleotide sequence ID" value="XM_024825812.1"/>
</dbReference>
<dbReference type="Proteomes" id="UP000234474">
    <property type="component" value="Unassembled WGS sequence"/>
</dbReference>
<evidence type="ECO:0000256" key="2">
    <source>
        <dbReference type="SAM" id="SignalP"/>
    </source>
</evidence>
<dbReference type="OrthoDB" id="4508343at2759"/>
<evidence type="ECO:0000313" key="3">
    <source>
        <dbReference type="EMBL" id="PKX92138.1"/>
    </source>
</evidence>
<name>A0A2I1C3G1_ASPN1</name>
<evidence type="ECO:0008006" key="5">
    <source>
        <dbReference type="Google" id="ProtNLM"/>
    </source>
</evidence>
<proteinExistence type="predicted"/>
<dbReference type="VEuPathDB" id="FungiDB:P174DRAFT_433534"/>
<evidence type="ECO:0000256" key="1">
    <source>
        <dbReference type="SAM" id="MobiDB-lite"/>
    </source>
</evidence>
<keyword evidence="4" id="KW-1185">Reference proteome</keyword>
<feature type="signal peptide" evidence="2">
    <location>
        <begin position="1"/>
        <end position="24"/>
    </location>
</feature>
<dbReference type="AlphaFoldDB" id="A0A2I1C3G1"/>
<dbReference type="EMBL" id="MSZS01000006">
    <property type="protein sequence ID" value="PKX92138.1"/>
    <property type="molecule type" value="Genomic_DNA"/>
</dbReference>
<dbReference type="OMA" id="CFAVCYL"/>
<comment type="caution">
    <text evidence="3">The sequence shown here is derived from an EMBL/GenBank/DDBJ whole genome shotgun (WGS) entry which is preliminary data.</text>
</comment>
<feature type="compositionally biased region" description="Low complexity" evidence="1">
    <location>
        <begin position="129"/>
        <end position="169"/>
    </location>
</feature>
<reference evidence="4" key="1">
    <citation type="journal article" date="2018" name="Proc. Natl. Acad. Sci. U.S.A.">
        <title>Linking secondary metabolites to gene clusters through genome sequencing of six diverse Aspergillus species.</title>
        <authorList>
            <person name="Kaerboelling I."/>
            <person name="Vesth T.C."/>
            <person name="Frisvad J.C."/>
            <person name="Nybo J.L."/>
            <person name="Theobald S."/>
            <person name="Kuo A."/>
            <person name="Bowyer P."/>
            <person name="Matsuda Y."/>
            <person name="Mondo S."/>
            <person name="Lyhne E.K."/>
            <person name="Kogle M.E."/>
            <person name="Clum A."/>
            <person name="Lipzen A."/>
            <person name="Salamov A."/>
            <person name="Ngan C.Y."/>
            <person name="Daum C."/>
            <person name="Chiniquy J."/>
            <person name="Barry K."/>
            <person name="LaButti K."/>
            <person name="Haridas S."/>
            <person name="Simmons B.A."/>
            <person name="Magnuson J.K."/>
            <person name="Mortensen U.H."/>
            <person name="Larsen T.O."/>
            <person name="Grigoriev I.V."/>
            <person name="Baker S.E."/>
            <person name="Andersen M.R."/>
        </authorList>
    </citation>
    <scope>NUCLEOTIDE SEQUENCE [LARGE SCALE GENOMIC DNA]</scope>
    <source>
        <strain evidence="4">IBT 16806</strain>
    </source>
</reference>
<dbReference type="GeneID" id="36533137"/>
<keyword evidence="2" id="KW-0732">Signal</keyword>
<protein>
    <recommendedName>
        <fullName evidence="5">GPI anchored protein</fullName>
    </recommendedName>
</protein>